<proteinExistence type="predicted"/>
<evidence type="ECO:0000256" key="1">
    <source>
        <dbReference type="SAM" id="MobiDB-lite"/>
    </source>
</evidence>
<name>A0A0B2VJA7_TOXCA</name>
<feature type="signal peptide" evidence="2">
    <location>
        <begin position="1"/>
        <end position="18"/>
    </location>
</feature>
<protein>
    <recommendedName>
        <fullName evidence="5">Lipoprotein</fullName>
    </recommendedName>
</protein>
<keyword evidence="4" id="KW-1185">Reference proteome</keyword>
<dbReference type="AlphaFoldDB" id="A0A0B2VJA7"/>
<reference evidence="3 4" key="1">
    <citation type="submission" date="2014-11" db="EMBL/GenBank/DDBJ databases">
        <title>Genetic blueprint of the zoonotic pathogen Toxocara canis.</title>
        <authorList>
            <person name="Zhu X.-Q."/>
            <person name="Korhonen P.K."/>
            <person name="Cai H."/>
            <person name="Young N.D."/>
            <person name="Nejsum P."/>
            <person name="von Samson-Himmelstjerna G."/>
            <person name="Boag P.R."/>
            <person name="Tan P."/>
            <person name="Li Q."/>
            <person name="Min J."/>
            <person name="Yang Y."/>
            <person name="Wang X."/>
            <person name="Fang X."/>
            <person name="Hall R.S."/>
            <person name="Hofmann A."/>
            <person name="Sternberg P.W."/>
            <person name="Jex A.R."/>
            <person name="Gasser R.B."/>
        </authorList>
    </citation>
    <scope>NUCLEOTIDE SEQUENCE [LARGE SCALE GENOMIC DNA]</scope>
    <source>
        <strain evidence="3">PN_DK_2014</strain>
    </source>
</reference>
<evidence type="ECO:0000313" key="3">
    <source>
        <dbReference type="EMBL" id="KHN81527.1"/>
    </source>
</evidence>
<organism evidence="3 4">
    <name type="scientific">Toxocara canis</name>
    <name type="common">Canine roundworm</name>
    <dbReference type="NCBI Taxonomy" id="6265"/>
    <lineage>
        <taxon>Eukaryota</taxon>
        <taxon>Metazoa</taxon>
        <taxon>Ecdysozoa</taxon>
        <taxon>Nematoda</taxon>
        <taxon>Chromadorea</taxon>
        <taxon>Rhabditida</taxon>
        <taxon>Spirurina</taxon>
        <taxon>Ascaridomorpha</taxon>
        <taxon>Ascaridoidea</taxon>
        <taxon>Toxocaridae</taxon>
        <taxon>Toxocara</taxon>
    </lineage>
</organism>
<dbReference type="EMBL" id="JPKZ01001510">
    <property type="protein sequence ID" value="KHN81527.1"/>
    <property type="molecule type" value="Genomic_DNA"/>
</dbReference>
<keyword evidence="2" id="KW-0732">Signal</keyword>
<accession>A0A0B2VJA7</accession>
<gene>
    <name evidence="3" type="ORF">Tcan_17272</name>
</gene>
<dbReference type="Proteomes" id="UP000031036">
    <property type="component" value="Unassembled WGS sequence"/>
</dbReference>
<feature type="chain" id="PRO_5002078342" description="Lipoprotein" evidence="2">
    <location>
        <begin position="19"/>
        <end position="61"/>
    </location>
</feature>
<feature type="region of interest" description="Disordered" evidence="1">
    <location>
        <begin position="33"/>
        <end position="61"/>
    </location>
</feature>
<evidence type="ECO:0008006" key="5">
    <source>
        <dbReference type="Google" id="ProtNLM"/>
    </source>
</evidence>
<evidence type="ECO:0000313" key="4">
    <source>
        <dbReference type="Proteomes" id="UP000031036"/>
    </source>
</evidence>
<sequence>MMMLAMRAFLSAAPVVFVVVTTSLCASKNEAAAKPADAAAPAAGGAAPATDGNGAADKPAA</sequence>
<evidence type="ECO:0000256" key="2">
    <source>
        <dbReference type="SAM" id="SignalP"/>
    </source>
</evidence>
<comment type="caution">
    <text evidence="3">The sequence shown here is derived from an EMBL/GenBank/DDBJ whole genome shotgun (WGS) entry which is preliminary data.</text>
</comment>